<feature type="region of interest" description="Disordered" evidence="5">
    <location>
        <begin position="345"/>
        <end position="368"/>
    </location>
</feature>
<dbReference type="GO" id="GO:0032366">
    <property type="term" value="P:intracellular sterol transport"/>
    <property type="evidence" value="ECO:0000318"/>
    <property type="project" value="GO_Central"/>
</dbReference>
<evidence type="ECO:0000259" key="7">
    <source>
        <dbReference type="PROSITE" id="PS51778"/>
    </source>
</evidence>
<keyword evidence="9" id="KW-1185">Reference proteome</keyword>
<dbReference type="Proteomes" id="UP000000539">
    <property type="component" value="Chromosome 1"/>
</dbReference>
<comment type="subcellular location">
    <subcellularLocation>
        <location evidence="1">Membrane</location>
        <topology evidence="1">Single-pass membrane protein</topology>
    </subcellularLocation>
</comment>
<dbReference type="FunFam" id="2.30.29.30:FF:000008">
    <property type="entry name" value="GRAM domain containing 1B"/>
    <property type="match status" value="1"/>
</dbReference>
<dbReference type="GO" id="GO:0015485">
    <property type="term" value="F:cholesterol binding"/>
    <property type="evidence" value="ECO:0000318"/>
    <property type="project" value="GO_Central"/>
</dbReference>
<dbReference type="OrthoDB" id="2162691at2759"/>
<dbReference type="GeneID" id="418354"/>
<evidence type="ECO:0000256" key="2">
    <source>
        <dbReference type="ARBA" id="ARBA00022692"/>
    </source>
</evidence>
<dbReference type="PANTHER" id="PTHR23319:SF1">
    <property type="entry name" value="PROTEIN ASTER-C"/>
    <property type="match status" value="1"/>
</dbReference>
<dbReference type="Ensembl" id="ENSGALT00010015815.1">
    <property type="protein sequence ID" value="ENSGALP00010009152.1"/>
    <property type="gene ID" value="ENSGALG00010006615.1"/>
</dbReference>
<keyword evidence="2 6" id="KW-0812">Transmembrane</keyword>
<reference evidence="8" key="3">
    <citation type="submission" date="2025-09" db="UniProtKB">
        <authorList>
            <consortium name="Ensembl"/>
        </authorList>
    </citation>
    <scope>IDENTIFICATION</scope>
    <source>
        <strain evidence="8">broiler</strain>
    </source>
</reference>
<sequence>MAAAAPPCVPLRQFAGVAPLSPLSMVSAALCALLAGFPLLFSDLAGGLRAPAVGPLPRQPPWAAQEVDEVDHGVTSQLVADSQETHSSCTEKMQVPAQYSWSADWSFWLSSSTYKYRSEEFKRQFSHLPDSERLIVDYACALQKDILLQGRLYLSENWLCFHSNIFRWETTISIALKDITFMTKEKTARLIPNAIQIATKGEKFFFTSFSARDRSYLSIFRLWQNVLLDKRLTKQEFWQLVHQSYGSELGLNTEEMESFHSSSEDNGQCRSSVCDEPGERDDKLPKTVGLVRESTLQTEGESLNRHALSGVEESLSEKQIKKSPLPSSERKSVKLVRSRSLEKSLDLNENENLQEKSSASDSEEAVKETASENDVYGRLFINRVFHITADKMFEILFTNSHFMQRFLNSRSIVDAVSTPWNRDSSGNQLRTLTYTVTINNPLCGKFTTATEKQILHKQSQKGQSYQVDAEVLTHDVPYHDYFYTVNRYYISRTSSHKCRLRVSAEVKYKKQPWGLVKSVIEKNTWGGIQENFKQLESELLMEEYAINQSIEDSGKLVALRRRRRTLHRSLAESLPKRSSQHSSGDMGLESQGSIIGRKRDAISRTTAIIVVMSVFLLLLVLLNVTLFLKLSKIEHAAQSLYHVQLQEESSLNISPEMGSKEEIPQYDKEQVKHVKGVLRDSIEMLEQLKLSLSMLQRSFDHLNKTQSSKTES</sequence>
<dbReference type="AlphaFoldDB" id="A0A8V0XYT1"/>
<dbReference type="Gene3D" id="2.30.29.30">
    <property type="entry name" value="Pleckstrin-homology domain (PH domain)/Phosphotyrosine-binding domain (PTB)"/>
    <property type="match status" value="1"/>
</dbReference>
<dbReference type="SMART" id="SM00568">
    <property type="entry name" value="GRAM"/>
    <property type="match status" value="1"/>
</dbReference>
<dbReference type="FunCoup" id="A0A8V0XYT1">
    <property type="interactions" value="1087"/>
</dbReference>
<dbReference type="GO" id="GO:0005789">
    <property type="term" value="C:endoplasmic reticulum membrane"/>
    <property type="evidence" value="ECO:0000318"/>
    <property type="project" value="GO_Central"/>
</dbReference>
<dbReference type="GO" id="GO:0071397">
    <property type="term" value="P:cellular response to cholesterol"/>
    <property type="evidence" value="ECO:0007669"/>
    <property type="project" value="Ensembl"/>
</dbReference>
<protein>
    <submittedName>
        <fullName evidence="8">GRAM domain containing 1C</fullName>
    </submittedName>
</protein>
<dbReference type="RefSeq" id="XP_040516035.1">
    <property type="nucleotide sequence ID" value="XM_040660101.2"/>
</dbReference>
<reference evidence="8" key="1">
    <citation type="submission" date="2020-11" db="EMBL/GenBank/DDBJ databases">
        <title>Gallus gallus (Chicken) genome, bGalGal1, GRCg7b, maternal haplotype autosomes + Z &amp; W.</title>
        <authorList>
            <person name="Warren W."/>
            <person name="Formenti G."/>
            <person name="Fedrigo O."/>
            <person name="Haase B."/>
            <person name="Mountcastle J."/>
            <person name="Balacco J."/>
            <person name="Tracey A."/>
            <person name="Schneider V."/>
            <person name="Okimoto R."/>
            <person name="Cheng H."/>
            <person name="Hawken R."/>
            <person name="Howe K."/>
            <person name="Jarvis E.D."/>
        </authorList>
    </citation>
    <scope>NUCLEOTIDE SEQUENCE [LARGE SCALE GENOMIC DNA]</scope>
    <source>
        <strain evidence="8">Broiler</strain>
    </source>
</reference>
<dbReference type="Pfam" id="PF16016">
    <property type="entry name" value="VASt"/>
    <property type="match status" value="1"/>
</dbReference>
<dbReference type="InterPro" id="IPR051482">
    <property type="entry name" value="Cholesterol_transport"/>
</dbReference>
<evidence type="ECO:0000313" key="8">
    <source>
        <dbReference type="Ensembl" id="ENSGALP00010009152.1"/>
    </source>
</evidence>
<dbReference type="InterPro" id="IPR011993">
    <property type="entry name" value="PH-like_dom_sf"/>
</dbReference>
<dbReference type="GO" id="GO:0005886">
    <property type="term" value="C:plasma membrane"/>
    <property type="evidence" value="ECO:0000318"/>
    <property type="project" value="GO_Central"/>
</dbReference>
<evidence type="ECO:0000256" key="1">
    <source>
        <dbReference type="ARBA" id="ARBA00004167"/>
    </source>
</evidence>
<dbReference type="CDD" id="cd13220">
    <property type="entry name" value="PH-GRAM_GRAMDC"/>
    <property type="match status" value="1"/>
</dbReference>
<evidence type="ECO:0000313" key="9">
    <source>
        <dbReference type="Proteomes" id="UP000000539"/>
    </source>
</evidence>
<feature type="region of interest" description="Disordered" evidence="5">
    <location>
        <begin position="314"/>
        <end position="333"/>
    </location>
</feature>
<dbReference type="GeneTree" id="ENSGT00940000158013"/>
<feature type="compositionally biased region" description="Polar residues" evidence="5">
    <location>
        <begin position="259"/>
        <end position="271"/>
    </location>
</feature>
<feature type="transmembrane region" description="Helical" evidence="6">
    <location>
        <begin position="607"/>
        <end position="628"/>
    </location>
</feature>
<dbReference type="OMA" id="HISANKM"/>
<evidence type="ECO:0000256" key="6">
    <source>
        <dbReference type="SAM" id="Phobius"/>
    </source>
</evidence>
<feature type="transmembrane region" description="Helical" evidence="6">
    <location>
        <begin position="20"/>
        <end position="41"/>
    </location>
</feature>
<dbReference type="GO" id="GO:0120020">
    <property type="term" value="F:cholesterol transfer activity"/>
    <property type="evidence" value="ECO:0000318"/>
    <property type="project" value="GO_Central"/>
</dbReference>
<dbReference type="PANTHER" id="PTHR23319">
    <property type="entry name" value="GRAM DOMAIN CONTAINING 1B, ISOFORM E"/>
    <property type="match status" value="1"/>
</dbReference>
<dbReference type="InterPro" id="IPR031968">
    <property type="entry name" value="VASt"/>
</dbReference>
<feature type="region of interest" description="Disordered" evidence="5">
    <location>
        <begin position="570"/>
        <end position="590"/>
    </location>
</feature>
<keyword evidence="4 6" id="KW-0472">Membrane</keyword>
<reference evidence="8" key="2">
    <citation type="submission" date="2025-08" db="UniProtKB">
        <authorList>
            <consortium name="Ensembl"/>
        </authorList>
    </citation>
    <scope>IDENTIFICATION</scope>
    <source>
        <strain evidence="8">broiler</strain>
    </source>
</reference>
<accession>A0A8V0XYT1</accession>
<dbReference type="RefSeq" id="XP_015150859.2">
    <property type="nucleotide sequence ID" value="XM_015295373.4"/>
</dbReference>
<dbReference type="Pfam" id="PF02893">
    <property type="entry name" value="GRAM"/>
    <property type="match status" value="1"/>
</dbReference>
<dbReference type="GO" id="GO:0140268">
    <property type="term" value="C:endoplasmic reticulum-plasma membrane contact site"/>
    <property type="evidence" value="ECO:0000318"/>
    <property type="project" value="GO_Central"/>
</dbReference>
<name>A0A8V0XYT1_CHICK</name>
<feature type="domain" description="VASt" evidence="7">
    <location>
        <begin position="376"/>
        <end position="547"/>
    </location>
</feature>
<proteinExistence type="predicted"/>
<gene>
    <name evidence="8" type="primary">GRAMD1C</name>
</gene>
<dbReference type="CTD" id="54762"/>
<evidence type="ECO:0000256" key="5">
    <source>
        <dbReference type="SAM" id="MobiDB-lite"/>
    </source>
</evidence>
<dbReference type="SMR" id="A0A8V0XYT1"/>
<keyword evidence="3 6" id="KW-1133">Transmembrane helix</keyword>
<evidence type="ECO:0000256" key="3">
    <source>
        <dbReference type="ARBA" id="ARBA00022989"/>
    </source>
</evidence>
<evidence type="ECO:0000256" key="4">
    <source>
        <dbReference type="ARBA" id="ARBA00023136"/>
    </source>
</evidence>
<feature type="region of interest" description="Disordered" evidence="5">
    <location>
        <begin position="255"/>
        <end position="288"/>
    </location>
</feature>
<dbReference type="PROSITE" id="PS51778">
    <property type="entry name" value="VAST"/>
    <property type="match status" value="1"/>
</dbReference>
<organism evidence="8 9">
    <name type="scientific">Gallus gallus</name>
    <name type="common">Chicken</name>
    <dbReference type="NCBI Taxonomy" id="9031"/>
    <lineage>
        <taxon>Eukaryota</taxon>
        <taxon>Metazoa</taxon>
        <taxon>Chordata</taxon>
        <taxon>Craniata</taxon>
        <taxon>Vertebrata</taxon>
        <taxon>Euteleostomi</taxon>
        <taxon>Archelosauria</taxon>
        <taxon>Archosauria</taxon>
        <taxon>Dinosauria</taxon>
        <taxon>Saurischia</taxon>
        <taxon>Theropoda</taxon>
        <taxon>Coelurosauria</taxon>
        <taxon>Aves</taxon>
        <taxon>Neognathae</taxon>
        <taxon>Galloanserae</taxon>
        <taxon>Galliformes</taxon>
        <taxon>Phasianidae</taxon>
        <taxon>Phasianinae</taxon>
        <taxon>Gallus</taxon>
    </lineage>
</organism>
<dbReference type="KEGG" id="gga:418354"/>
<dbReference type="InterPro" id="IPR004182">
    <property type="entry name" value="GRAM"/>
</dbReference>